<evidence type="ECO:0000313" key="2">
    <source>
        <dbReference type="Proteomes" id="UP000034723"/>
    </source>
</evidence>
<dbReference type="Pfam" id="PF01136">
    <property type="entry name" value="Peptidase_U32"/>
    <property type="match status" value="1"/>
</dbReference>
<keyword evidence="2" id="KW-1185">Reference proteome</keyword>
<dbReference type="EMBL" id="CP011267">
    <property type="protein sequence ID" value="AKG92379.1"/>
    <property type="molecule type" value="Genomic_DNA"/>
</dbReference>
<dbReference type="STRING" id="113653.GAH_00267"/>
<dbReference type="Proteomes" id="UP000034723">
    <property type="component" value="Chromosome"/>
</dbReference>
<name>A0A0F7IHH9_9EURY</name>
<evidence type="ECO:0000313" key="1">
    <source>
        <dbReference type="EMBL" id="AKG92379.1"/>
    </source>
</evidence>
<sequence>MVELLGPGGSLEMVEAVFKAGADSVYAGVKGWSRRSKKYEMGDEELKKAVRISHDYGGMLRAAINAMPKAGEEGMYIEKLDSLYSMEIDAVILNDIGLMKITRERYPDLKIVASIGASILNKEEAMLYRDAGAYLFVADCKMSLDEMMEIKAHTGMGVEVLIHANTDFTYLGRCWMSSYKALKYESIDGKAYYVGSPNRGGVCFRPCLLGWKLAGDDVYASDFQLPNSMFLMLDEIPEMIDRGVDCLKIQGREYSVSLIHDLVKLYRNFIDEYTERGEVDIEAYRAELDVIAEKRDSERLRRTLELMKASRMEKSEI</sequence>
<dbReference type="KEGG" id="gah:GAH_00267"/>
<dbReference type="PANTHER" id="PTHR30217:SF3">
    <property type="entry name" value="UBIQUINONE BIOSYNTHESIS PROTEIN UBIU"/>
    <property type="match status" value="1"/>
</dbReference>
<dbReference type="InParanoid" id="A0A0F7IHH9"/>
<proteinExistence type="predicted"/>
<dbReference type="AlphaFoldDB" id="A0A0F7IHH9"/>
<dbReference type="PANTHER" id="PTHR30217">
    <property type="entry name" value="PEPTIDASE U32 FAMILY"/>
    <property type="match status" value="1"/>
</dbReference>
<gene>
    <name evidence="1" type="ORF">GAH_00267</name>
</gene>
<dbReference type="OrthoDB" id="51464at2157"/>
<dbReference type="InterPro" id="IPR001539">
    <property type="entry name" value="Peptidase_U32"/>
</dbReference>
<organism evidence="1 2">
    <name type="scientific">Geoglobus ahangari</name>
    <dbReference type="NCBI Taxonomy" id="113653"/>
    <lineage>
        <taxon>Archaea</taxon>
        <taxon>Methanobacteriati</taxon>
        <taxon>Methanobacteriota</taxon>
        <taxon>Archaeoglobi</taxon>
        <taxon>Archaeoglobales</taxon>
        <taxon>Archaeoglobaceae</taxon>
        <taxon>Geoglobus</taxon>
    </lineage>
</organism>
<dbReference type="InterPro" id="IPR051454">
    <property type="entry name" value="RNA/ubiquinone_mod_enzymes"/>
</dbReference>
<reference evidence="1 2" key="1">
    <citation type="submission" date="2015-04" db="EMBL/GenBank/DDBJ databases">
        <title>The complete genome sequence of the hyperthermophilic, obligate iron-reducing archaeon Geoglobus ahangari strain 234T.</title>
        <authorList>
            <person name="Manzella M.P."/>
            <person name="Holmes D.E."/>
            <person name="Rocheleau J.M."/>
            <person name="Chung A."/>
            <person name="Reguera G."/>
            <person name="Kashefi K."/>
        </authorList>
    </citation>
    <scope>NUCLEOTIDE SEQUENCE [LARGE SCALE GENOMIC DNA]</scope>
    <source>
        <strain evidence="1 2">234</strain>
    </source>
</reference>
<protein>
    <submittedName>
        <fullName evidence="1">Collagenase</fullName>
    </submittedName>
</protein>
<dbReference type="HOGENOM" id="CLU_011540_3_1_2"/>
<accession>A0A0F7IHH9</accession>